<dbReference type="InterPro" id="IPR027417">
    <property type="entry name" value="P-loop_NTPase"/>
</dbReference>
<dbReference type="SUPFAM" id="SSF54211">
    <property type="entry name" value="Ribosomal protein S5 domain 2-like"/>
    <property type="match status" value="1"/>
</dbReference>
<dbReference type="GO" id="GO:0004252">
    <property type="term" value="F:serine-type endopeptidase activity"/>
    <property type="evidence" value="ECO:0007669"/>
    <property type="project" value="UniProtKB-UniRule"/>
</dbReference>
<gene>
    <name evidence="10" type="primary">lon</name>
    <name evidence="19" type="ORF">SOCE836_059140</name>
</gene>
<dbReference type="EC" id="3.4.21.53" evidence="10 11"/>
<evidence type="ECO:0000256" key="12">
    <source>
        <dbReference type="PIRSR" id="PIRSR001174-1"/>
    </source>
</evidence>
<dbReference type="GO" id="GO:0043565">
    <property type="term" value="F:sequence-specific DNA binding"/>
    <property type="evidence" value="ECO:0007669"/>
    <property type="project" value="UniProtKB-UniRule"/>
</dbReference>
<dbReference type="PROSITE" id="PS51787">
    <property type="entry name" value="LON_N"/>
    <property type="match status" value="1"/>
</dbReference>
<keyword evidence="8 10" id="KW-0346">Stress response</keyword>
<evidence type="ECO:0000256" key="5">
    <source>
        <dbReference type="ARBA" id="ARBA00022801"/>
    </source>
</evidence>
<evidence type="ECO:0000259" key="17">
    <source>
        <dbReference type="PROSITE" id="PS51786"/>
    </source>
</evidence>
<evidence type="ECO:0000256" key="9">
    <source>
        <dbReference type="ARBA" id="ARBA00050665"/>
    </source>
</evidence>
<dbReference type="GO" id="GO:0006515">
    <property type="term" value="P:protein quality control for misfolded or incompletely synthesized proteins"/>
    <property type="evidence" value="ECO:0007669"/>
    <property type="project" value="UniProtKB-UniRule"/>
</dbReference>
<feature type="region of interest" description="Disordered" evidence="16">
    <location>
        <begin position="788"/>
        <end position="808"/>
    </location>
</feature>
<dbReference type="Pfam" id="PF02190">
    <property type="entry name" value="LON_substr_bdg"/>
    <property type="match status" value="1"/>
</dbReference>
<dbReference type="GO" id="GO:0005737">
    <property type="term" value="C:cytoplasm"/>
    <property type="evidence" value="ECO:0007669"/>
    <property type="project" value="UniProtKB-SubCell"/>
</dbReference>
<dbReference type="FunFam" id="1.20.5.5270:FF:000002">
    <property type="entry name" value="Lon protease homolog"/>
    <property type="match status" value="1"/>
</dbReference>
<dbReference type="InterPro" id="IPR003593">
    <property type="entry name" value="AAA+_ATPase"/>
</dbReference>
<evidence type="ECO:0000256" key="10">
    <source>
        <dbReference type="HAMAP-Rule" id="MF_01973"/>
    </source>
</evidence>
<dbReference type="SMART" id="SM00464">
    <property type="entry name" value="LON"/>
    <property type="match status" value="1"/>
</dbReference>
<dbReference type="AlphaFoldDB" id="A0A4P2QTV4"/>
<evidence type="ECO:0000313" key="19">
    <source>
        <dbReference type="EMBL" id="AUX33750.1"/>
    </source>
</evidence>
<comment type="induction">
    <text evidence="10">By heat shock.</text>
</comment>
<dbReference type="Gene3D" id="3.40.50.300">
    <property type="entry name" value="P-loop containing nucleotide triphosphate hydrolases"/>
    <property type="match status" value="1"/>
</dbReference>
<evidence type="ECO:0000256" key="3">
    <source>
        <dbReference type="ARBA" id="ARBA00022670"/>
    </source>
</evidence>
<dbReference type="GO" id="GO:0016887">
    <property type="term" value="F:ATP hydrolysis activity"/>
    <property type="evidence" value="ECO:0007669"/>
    <property type="project" value="UniProtKB-UniRule"/>
</dbReference>
<dbReference type="Gene3D" id="2.30.130.40">
    <property type="entry name" value="LON domain-like"/>
    <property type="match status" value="1"/>
</dbReference>
<comment type="subunit">
    <text evidence="10 11">Homohexamer. Organized in a ring with a central cavity.</text>
</comment>
<evidence type="ECO:0000256" key="8">
    <source>
        <dbReference type="ARBA" id="ARBA00023016"/>
    </source>
</evidence>
<comment type="subcellular location">
    <subcellularLocation>
        <location evidence="1 10 11">Cytoplasm</location>
    </subcellularLocation>
</comment>
<protein>
    <recommendedName>
        <fullName evidence="10 11">Lon protease</fullName>
        <ecNumber evidence="10 11">3.4.21.53</ecNumber>
    </recommendedName>
    <alternativeName>
        <fullName evidence="10">ATP-dependent protease La</fullName>
    </alternativeName>
</protein>
<dbReference type="PIRSF" id="PIRSF001174">
    <property type="entry name" value="Lon_proteas"/>
    <property type="match status" value="1"/>
</dbReference>
<sequence length="868" mass="93049">MSQLRSGASAPRSPFPLLPLRTGVLFPGTVLTLPVGRARSVALLGAVHPGDVIGVIAQRDPKREDPRREDLHDIGTFARVVDVTRVSNGYRLVIEGLDRFALTALVEAEPYWRAEGALAPEYPGDAEEARLLAASLRERARELGPRTATNLAEIAAASRAEPGLFADQVAGALGLPTEKEMEVLAELRVVPRLQRVAGLLSEAAALADLKKKIDNDVRRELGKGQREAILREQLRAIQKELAGGEEGEDELSLLRRRLDEAGLSEEARAVADRELRRLESVGPQGAEHNVIRTYLEWIADLPWSARAAVKDDLDAVQAKLDEDHRGLDDVKRRILEHMAVLKLTGKARATILCFAGPPGVGKTSLGQSIADATGRPFVRISLGGVHDEAELRGHRRTYVGALPGRIVHALKKAKVKNPVVLLDEVDKLGAGFRGSPEAALLEVLDPEQNRTFVDHYMELPFDLSEVVFLCTVNDLGALSAPLRDRLEVIELSGYTPDEKIAIARSHLVPKQLKEHAIDPGSLSITDEALAAIVRDYTREAGVRQLGREIKKLCRAVALEIARAADGKAPRVAIEASELGKYLGKVRFFSDVAERTSVPGVATGLAWTPVGGDILFIETSRMPGKGRVEITGQLGDVMKESAKAALTYVRSHAGELGVDTAKLETEDLHIHVPAGGVPKDGPSAGVTMFTALTSLLSGRRVRSDTAMTGECTLRGRVLPVGGIKSKVLAAHRAGITRVILPQKNARDAEEIPAEVRGELEIIFVEDMSQVIAAALEEAPIEAVGGGAAANAAAGSRRRPRSGGAPGGGRARLCRAARAGGGLCAAARGWALGHPPRRAAWALALRTPPGMSHFGPCLLGRFVARHTRRA</sequence>
<keyword evidence="6 10" id="KW-0720">Serine protease</keyword>
<evidence type="ECO:0000256" key="2">
    <source>
        <dbReference type="ARBA" id="ARBA00022490"/>
    </source>
</evidence>
<dbReference type="InterPro" id="IPR014721">
    <property type="entry name" value="Ribsml_uS5_D2-typ_fold_subgr"/>
</dbReference>
<dbReference type="SUPFAM" id="SSF52540">
    <property type="entry name" value="P-loop containing nucleoside triphosphate hydrolases"/>
    <property type="match status" value="1"/>
</dbReference>
<feature type="active site" evidence="10 12">
    <location>
        <position position="725"/>
    </location>
</feature>
<dbReference type="FunFam" id="3.30.230.10:FF:000019">
    <property type="entry name" value="Lon protease homolog 2, peroxisomal"/>
    <property type="match status" value="1"/>
</dbReference>
<evidence type="ECO:0000256" key="6">
    <source>
        <dbReference type="ARBA" id="ARBA00022825"/>
    </source>
</evidence>
<dbReference type="RefSeq" id="WP_237244142.1">
    <property type="nucleotide sequence ID" value="NZ_CP012672.1"/>
</dbReference>
<dbReference type="InterPro" id="IPR054594">
    <property type="entry name" value="Lon_lid"/>
</dbReference>
<dbReference type="InterPro" id="IPR003959">
    <property type="entry name" value="ATPase_AAA_core"/>
</dbReference>
<dbReference type="InterPro" id="IPR003111">
    <property type="entry name" value="Lon_prtase_N"/>
</dbReference>
<dbReference type="Proteomes" id="UP000295497">
    <property type="component" value="Chromosome"/>
</dbReference>
<dbReference type="HAMAP" id="MF_01973">
    <property type="entry name" value="lon_bact"/>
    <property type="match status" value="1"/>
</dbReference>
<evidence type="ECO:0000256" key="4">
    <source>
        <dbReference type="ARBA" id="ARBA00022741"/>
    </source>
</evidence>
<dbReference type="PRINTS" id="PR00830">
    <property type="entry name" value="ENDOLAPTASE"/>
</dbReference>
<comment type="similarity">
    <text evidence="10 11 14 15">Belongs to the peptidase S16 family.</text>
</comment>
<dbReference type="Gene3D" id="1.20.5.5270">
    <property type="match status" value="1"/>
</dbReference>
<evidence type="ECO:0000256" key="16">
    <source>
        <dbReference type="SAM" id="MobiDB-lite"/>
    </source>
</evidence>
<dbReference type="CDD" id="cd19500">
    <property type="entry name" value="RecA-like_Lon"/>
    <property type="match status" value="1"/>
</dbReference>
<dbReference type="PANTHER" id="PTHR10046">
    <property type="entry name" value="ATP DEPENDENT LON PROTEASE FAMILY MEMBER"/>
    <property type="match status" value="1"/>
</dbReference>
<evidence type="ECO:0000259" key="18">
    <source>
        <dbReference type="PROSITE" id="PS51787"/>
    </source>
</evidence>
<dbReference type="Gene3D" id="1.20.58.1480">
    <property type="match status" value="1"/>
</dbReference>
<dbReference type="InterPro" id="IPR046336">
    <property type="entry name" value="Lon_prtase_N_sf"/>
</dbReference>
<keyword evidence="3 10" id="KW-0645">Protease</keyword>
<keyword evidence="5 10" id="KW-0378">Hydrolase</keyword>
<organism evidence="19 20">
    <name type="scientific">Sorangium cellulosum</name>
    <name type="common">Polyangium cellulosum</name>
    <dbReference type="NCBI Taxonomy" id="56"/>
    <lineage>
        <taxon>Bacteria</taxon>
        <taxon>Pseudomonadati</taxon>
        <taxon>Myxococcota</taxon>
        <taxon>Polyangia</taxon>
        <taxon>Polyangiales</taxon>
        <taxon>Polyangiaceae</taxon>
        <taxon>Sorangium</taxon>
    </lineage>
</organism>
<evidence type="ECO:0000313" key="20">
    <source>
        <dbReference type="Proteomes" id="UP000295497"/>
    </source>
</evidence>
<dbReference type="Gene3D" id="3.30.230.10">
    <property type="match status" value="1"/>
</dbReference>
<comment type="function">
    <text evidence="10">ATP-dependent serine protease that mediates the selective degradation of mutant and abnormal proteins as well as certain short-lived regulatory proteins. Required for cellular homeostasis and for survival from DNA damage and developmental changes induced by stress. Degrades polypeptides processively to yield small peptide fragments that are 5 to 10 amino acids long. Binds to DNA in a double-stranded, site-specific manner.</text>
</comment>
<dbReference type="InterPro" id="IPR008269">
    <property type="entry name" value="Lon_proteolytic"/>
</dbReference>
<dbReference type="InterPro" id="IPR004815">
    <property type="entry name" value="Lon_bac/euk-typ"/>
</dbReference>
<dbReference type="SMART" id="SM00382">
    <property type="entry name" value="AAA"/>
    <property type="match status" value="1"/>
</dbReference>
<dbReference type="InterPro" id="IPR008268">
    <property type="entry name" value="Peptidase_S16_AS"/>
</dbReference>
<dbReference type="Gene3D" id="1.10.8.60">
    <property type="match status" value="1"/>
</dbReference>
<reference evidence="19 20" key="1">
    <citation type="submission" date="2015-09" db="EMBL/GenBank/DDBJ databases">
        <title>Sorangium comparison.</title>
        <authorList>
            <person name="Zaburannyi N."/>
            <person name="Bunk B."/>
            <person name="Overmann J."/>
            <person name="Mueller R."/>
        </authorList>
    </citation>
    <scope>NUCLEOTIDE SEQUENCE [LARGE SCALE GENOMIC DNA]</scope>
    <source>
        <strain evidence="19 20">So ce836</strain>
    </source>
</reference>
<feature type="domain" description="Lon N-terminal" evidence="18">
    <location>
        <begin position="15"/>
        <end position="204"/>
    </location>
</feature>
<feature type="active site" evidence="10 12">
    <location>
        <position position="682"/>
    </location>
</feature>
<dbReference type="PROSITE" id="PS51786">
    <property type="entry name" value="LON_PROTEOLYTIC"/>
    <property type="match status" value="1"/>
</dbReference>
<dbReference type="InterPro" id="IPR015947">
    <property type="entry name" value="PUA-like_sf"/>
</dbReference>
<evidence type="ECO:0000256" key="1">
    <source>
        <dbReference type="ARBA" id="ARBA00004496"/>
    </source>
</evidence>
<name>A0A4P2QTV4_SORCE</name>
<dbReference type="InterPro" id="IPR020568">
    <property type="entry name" value="Ribosomal_Su5_D2-typ_SF"/>
</dbReference>
<evidence type="ECO:0000256" key="15">
    <source>
        <dbReference type="RuleBase" id="RU000591"/>
    </source>
</evidence>
<accession>A0A4P2QTV4</accession>
<dbReference type="FunFam" id="3.40.50.300:FF:000021">
    <property type="entry name" value="Lon protease homolog"/>
    <property type="match status" value="1"/>
</dbReference>
<dbReference type="Pfam" id="PF22667">
    <property type="entry name" value="Lon_lid"/>
    <property type="match status" value="1"/>
</dbReference>
<evidence type="ECO:0000256" key="7">
    <source>
        <dbReference type="ARBA" id="ARBA00022840"/>
    </source>
</evidence>
<dbReference type="GO" id="GO:0034605">
    <property type="term" value="P:cellular response to heat"/>
    <property type="evidence" value="ECO:0007669"/>
    <property type="project" value="UniProtKB-UniRule"/>
</dbReference>
<dbReference type="GO" id="GO:0004176">
    <property type="term" value="F:ATP-dependent peptidase activity"/>
    <property type="evidence" value="ECO:0007669"/>
    <property type="project" value="UniProtKB-UniRule"/>
</dbReference>
<keyword evidence="7 10" id="KW-0067">ATP-binding</keyword>
<keyword evidence="2 10" id="KW-0963">Cytoplasm</keyword>
<keyword evidence="4 10" id="KW-0547">Nucleotide-binding</keyword>
<dbReference type="InterPro" id="IPR027543">
    <property type="entry name" value="Lon_bac"/>
</dbReference>
<dbReference type="Pfam" id="PF05362">
    <property type="entry name" value="Lon_C"/>
    <property type="match status" value="1"/>
</dbReference>
<dbReference type="SUPFAM" id="SSF88697">
    <property type="entry name" value="PUA domain-like"/>
    <property type="match status" value="1"/>
</dbReference>
<feature type="domain" description="Lon proteolytic" evidence="17">
    <location>
        <begin position="595"/>
        <end position="776"/>
    </location>
</feature>
<dbReference type="PROSITE" id="PS01046">
    <property type="entry name" value="LON_SER"/>
    <property type="match status" value="1"/>
</dbReference>
<evidence type="ECO:0000256" key="13">
    <source>
        <dbReference type="PIRSR" id="PIRSR001174-2"/>
    </source>
</evidence>
<dbReference type="EMBL" id="CP012672">
    <property type="protein sequence ID" value="AUX33750.1"/>
    <property type="molecule type" value="Genomic_DNA"/>
</dbReference>
<proteinExistence type="evidence at transcript level"/>
<comment type="catalytic activity">
    <reaction evidence="9 10 11 14">
        <text>Hydrolysis of proteins in presence of ATP.</text>
        <dbReference type="EC" id="3.4.21.53"/>
    </reaction>
</comment>
<evidence type="ECO:0000256" key="14">
    <source>
        <dbReference type="PROSITE-ProRule" id="PRU01122"/>
    </source>
</evidence>
<dbReference type="GO" id="GO:0005524">
    <property type="term" value="F:ATP binding"/>
    <property type="evidence" value="ECO:0007669"/>
    <property type="project" value="UniProtKB-UniRule"/>
</dbReference>
<evidence type="ECO:0000256" key="11">
    <source>
        <dbReference type="PIRNR" id="PIRNR001174"/>
    </source>
</evidence>
<dbReference type="Pfam" id="PF00004">
    <property type="entry name" value="AAA"/>
    <property type="match status" value="1"/>
</dbReference>
<dbReference type="NCBIfam" id="TIGR00763">
    <property type="entry name" value="lon"/>
    <property type="match status" value="1"/>
</dbReference>
<dbReference type="InterPro" id="IPR027065">
    <property type="entry name" value="Lon_Prtase"/>
</dbReference>
<feature type="binding site" evidence="10 13">
    <location>
        <begin position="356"/>
        <end position="363"/>
    </location>
    <ligand>
        <name>ATP</name>
        <dbReference type="ChEBI" id="CHEBI:30616"/>
    </ligand>
</feature>